<dbReference type="Pfam" id="PF00150">
    <property type="entry name" value="Cellulase"/>
    <property type="match status" value="1"/>
</dbReference>
<name>A0A067DZK0_CITSI</name>
<protein>
    <submittedName>
        <fullName evidence="8">Uncharacterized protein</fullName>
    </submittedName>
</protein>
<dbReference type="GO" id="GO:0005737">
    <property type="term" value="C:cytoplasm"/>
    <property type="evidence" value="ECO:0000318"/>
    <property type="project" value="GO_Central"/>
</dbReference>
<dbReference type="GO" id="GO:0015629">
    <property type="term" value="C:actin cytoskeleton"/>
    <property type="evidence" value="ECO:0000318"/>
    <property type="project" value="GO_Central"/>
</dbReference>
<dbReference type="SUPFAM" id="SSF50405">
    <property type="entry name" value="Actin-crosslinking proteins"/>
    <property type="match status" value="1"/>
</dbReference>
<evidence type="ECO:0000256" key="4">
    <source>
        <dbReference type="RuleBase" id="RU361153"/>
    </source>
</evidence>
<gene>
    <name evidence="8" type="ORF">CISIN_1g009475mg</name>
</gene>
<keyword evidence="3 4" id="KW-0326">Glycosidase</keyword>
<evidence type="ECO:0000256" key="3">
    <source>
        <dbReference type="ARBA" id="ARBA00023295"/>
    </source>
</evidence>
<dbReference type="PANTHER" id="PTHR10551:SF13">
    <property type="entry name" value="GLUCAN 1,3-BETA-GLUCOSIDASE ARB_04467-RELATED"/>
    <property type="match status" value="1"/>
</dbReference>
<sequence>MAYDSYANVVSSLFLFSCVISLSLAQNADIKLPLRAVNLGNWLVTEGWMKPSRFDDIPNKDLLDGTQVQFMSTKFQKYIAAESGGGTIVVANRTSASGWETFRLWRVNETFYNFRVNNKQFIGLENQGQGNGLVAVSNTAGYSETFQIVRKDGDSSRVRLSASNGMFIQAISETRLTADYGSSSWDDSDPSVFKLNIVSTLRGEYQITNGFGPDKAPQVLQDHWDSYITDEDFKFLSSNGINAVRIPVGWWIANDPTPPKPFVGGSSKVLDNAFDWAEKYGVKVIVDLHAAPGSQNGNEHSATRDGFQEWGDSNVADTVAVIDFLAARYANRPSLAAIELINEPLAPGVALDTLKSYYKAGYDAVRKYTSTAYVIMSNRLGPADHKELLSFASGLSRVVIDVHYYNLFSNNFNGLNVQQNIDYVNNQRASDLGAVTTSNGPLTFVGKSVTSALICKRCTQIRIRKRNLWLNFVGEWTCEWNVKDASKQDYQRFANAQLDVYGRATFGWAYWAHKCEANHWSLKWMIENGYIKLV</sequence>
<dbReference type="EMBL" id="KK785193">
    <property type="protein sequence ID" value="KDO47045.1"/>
    <property type="molecule type" value="Genomic_DNA"/>
</dbReference>
<feature type="signal peptide" evidence="5">
    <location>
        <begin position="1"/>
        <end position="25"/>
    </location>
</feature>
<keyword evidence="2 4" id="KW-0378">Hydrolase</keyword>
<evidence type="ECO:0000313" key="9">
    <source>
        <dbReference type="Proteomes" id="UP000027120"/>
    </source>
</evidence>
<dbReference type="Pfam" id="PF25490">
    <property type="entry name" value="DUF7910"/>
    <property type="match status" value="1"/>
</dbReference>
<reference evidence="8 9" key="1">
    <citation type="submission" date="2014-04" db="EMBL/GenBank/DDBJ databases">
        <authorList>
            <consortium name="International Citrus Genome Consortium"/>
            <person name="Gmitter F."/>
            <person name="Chen C."/>
            <person name="Farmerie W."/>
            <person name="Harkins T."/>
            <person name="Desany B."/>
            <person name="Mohiuddin M."/>
            <person name="Kodira C."/>
            <person name="Borodovsky M."/>
            <person name="Lomsadze A."/>
            <person name="Burns P."/>
            <person name="Jenkins J."/>
            <person name="Prochnik S."/>
            <person name="Shu S."/>
            <person name="Chapman J."/>
            <person name="Pitluck S."/>
            <person name="Schmutz J."/>
            <person name="Rokhsar D."/>
        </authorList>
    </citation>
    <scope>NUCLEOTIDE SEQUENCE</scope>
</reference>
<dbReference type="Gene3D" id="3.20.20.80">
    <property type="entry name" value="Glycosidases"/>
    <property type="match status" value="1"/>
</dbReference>
<feature type="domain" description="DUF7910" evidence="7">
    <location>
        <begin position="59"/>
        <end position="198"/>
    </location>
</feature>
<organism evidence="8 9">
    <name type="scientific">Citrus sinensis</name>
    <name type="common">Sweet orange</name>
    <name type="synonym">Citrus aurantium var. sinensis</name>
    <dbReference type="NCBI Taxonomy" id="2711"/>
    <lineage>
        <taxon>Eukaryota</taxon>
        <taxon>Viridiplantae</taxon>
        <taxon>Streptophyta</taxon>
        <taxon>Embryophyta</taxon>
        <taxon>Tracheophyta</taxon>
        <taxon>Spermatophyta</taxon>
        <taxon>Magnoliopsida</taxon>
        <taxon>eudicotyledons</taxon>
        <taxon>Gunneridae</taxon>
        <taxon>Pentapetalae</taxon>
        <taxon>rosids</taxon>
        <taxon>malvids</taxon>
        <taxon>Sapindales</taxon>
        <taxon>Rutaceae</taxon>
        <taxon>Aurantioideae</taxon>
        <taxon>Citrus</taxon>
    </lineage>
</organism>
<accession>A0A067DZK0</accession>
<dbReference type="PANTHER" id="PTHR10551">
    <property type="entry name" value="FASCIN"/>
    <property type="match status" value="1"/>
</dbReference>
<evidence type="ECO:0000313" key="8">
    <source>
        <dbReference type="EMBL" id="KDO47045.1"/>
    </source>
</evidence>
<dbReference type="GO" id="GO:0051017">
    <property type="term" value="P:actin filament bundle assembly"/>
    <property type="evidence" value="ECO:0000318"/>
    <property type="project" value="GO_Central"/>
</dbReference>
<dbReference type="Proteomes" id="UP000027120">
    <property type="component" value="Unassembled WGS sequence"/>
</dbReference>
<dbReference type="Gene3D" id="2.80.10.50">
    <property type="match status" value="1"/>
</dbReference>
<dbReference type="AlphaFoldDB" id="A0A067DZK0"/>
<evidence type="ECO:0000256" key="2">
    <source>
        <dbReference type="ARBA" id="ARBA00022801"/>
    </source>
</evidence>
<dbReference type="GO" id="GO:0016477">
    <property type="term" value="P:cell migration"/>
    <property type="evidence" value="ECO:0000318"/>
    <property type="project" value="GO_Central"/>
</dbReference>
<dbReference type="InterPro" id="IPR057232">
    <property type="entry name" value="DUF7910"/>
</dbReference>
<feature type="chain" id="PRO_5001635939" evidence="5">
    <location>
        <begin position="26"/>
        <end position="534"/>
    </location>
</feature>
<dbReference type="SUPFAM" id="SSF51445">
    <property type="entry name" value="(Trans)glycosidases"/>
    <property type="match status" value="1"/>
</dbReference>
<keyword evidence="9" id="KW-1185">Reference proteome</keyword>
<dbReference type="GO" id="GO:0007163">
    <property type="term" value="P:establishment or maintenance of cell polarity"/>
    <property type="evidence" value="ECO:0000318"/>
    <property type="project" value="GO_Central"/>
</dbReference>
<dbReference type="InterPro" id="IPR001547">
    <property type="entry name" value="Glyco_hydro_5"/>
</dbReference>
<dbReference type="CDD" id="cd00257">
    <property type="entry name" value="beta-trefoil_FSCN-like"/>
    <property type="match status" value="1"/>
</dbReference>
<feature type="domain" description="Glycoside hydrolase family 5" evidence="6">
    <location>
        <begin position="223"/>
        <end position="447"/>
    </location>
</feature>
<dbReference type="FunFam" id="2.80.10.50:FF:000056">
    <property type="entry name" value="Glucan 1,3-beta-glucosidase A"/>
    <property type="match status" value="1"/>
</dbReference>
<evidence type="ECO:0000259" key="7">
    <source>
        <dbReference type="Pfam" id="PF25490"/>
    </source>
</evidence>
<evidence type="ECO:0000259" key="6">
    <source>
        <dbReference type="Pfam" id="PF00150"/>
    </source>
</evidence>
<dbReference type="STRING" id="2711.A0A067DZK0"/>
<keyword evidence="5" id="KW-0732">Signal</keyword>
<dbReference type="InterPro" id="IPR010431">
    <property type="entry name" value="Fascin"/>
</dbReference>
<proteinExistence type="inferred from homology"/>
<dbReference type="InterPro" id="IPR008999">
    <property type="entry name" value="Actin-crosslinking"/>
</dbReference>
<evidence type="ECO:0000256" key="1">
    <source>
        <dbReference type="ARBA" id="ARBA00005641"/>
    </source>
</evidence>
<dbReference type="SMR" id="A0A067DZK0"/>
<comment type="similarity">
    <text evidence="1 4">Belongs to the glycosyl hydrolase 5 (cellulase A) family.</text>
</comment>
<evidence type="ECO:0000256" key="5">
    <source>
        <dbReference type="SAM" id="SignalP"/>
    </source>
</evidence>
<dbReference type="GO" id="GO:0051015">
    <property type="term" value="F:actin filament binding"/>
    <property type="evidence" value="ECO:0000318"/>
    <property type="project" value="GO_Central"/>
</dbReference>
<dbReference type="GO" id="GO:0000272">
    <property type="term" value="P:polysaccharide catabolic process"/>
    <property type="evidence" value="ECO:0007669"/>
    <property type="project" value="InterPro"/>
</dbReference>
<dbReference type="InterPro" id="IPR017853">
    <property type="entry name" value="GH"/>
</dbReference>
<dbReference type="GO" id="GO:0004553">
    <property type="term" value="F:hydrolase activity, hydrolyzing O-glycosyl compounds"/>
    <property type="evidence" value="ECO:0007669"/>
    <property type="project" value="InterPro"/>
</dbReference>